<accession>A0A8I1WG76</accession>
<gene>
    <name evidence="2" type="ORF">J5227_18975</name>
</gene>
<proteinExistence type="predicted"/>
<dbReference type="EMBL" id="JAGFPW010000023">
    <property type="protein sequence ID" value="MBO3796337.1"/>
    <property type="molecule type" value="Genomic_DNA"/>
</dbReference>
<evidence type="ECO:0000313" key="3">
    <source>
        <dbReference type="Proteomes" id="UP000665181"/>
    </source>
</evidence>
<dbReference type="Proteomes" id="UP000665181">
    <property type="component" value="Unassembled WGS sequence"/>
</dbReference>
<dbReference type="InterPro" id="IPR000594">
    <property type="entry name" value="ThiF_NAD_FAD-bd"/>
</dbReference>
<feature type="domain" description="THIF-type NAD/FAD binding fold" evidence="1">
    <location>
        <begin position="2"/>
        <end position="185"/>
    </location>
</feature>
<reference evidence="2" key="1">
    <citation type="submission" date="2021-03" db="EMBL/GenBank/DDBJ databases">
        <title>Isolation of Bacillus subtilis from fermented food sample.</title>
        <authorList>
            <person name="Lakshmanan V."/>
            <person name="Athira K."/>
            <person name="Rajagopal K."/>
        </authorList>
    </citation>
    <scope>NUCLEOTIDE SEQUENCE</scope>
    <source>
        <strain evidence="2">S1</strain>
    </source>
</reference>
<sequence length="188" mass="21437">MYTQEDFGKPKVKAAENFMRKVNPSVKVTSYQTTIDSIKSLDFLASHSIDIFINAADYPKHLDKIVDEYCFERKIPWVGSGVGRHQGFWGPLFVPGKTCCLNCFIAEEEKEMKEIEKIIRERSNSIIQASFAPTNTIVSAFLAMDVIHFLAQINQIHSYLTRCQIDFTTLKLNRFTIDEPKLCNCGGE</sequence>
<keyword evidence="2" id="KW-0548">Nucleotidyltransferase</keyword>
<keyword evidence="2" id="KW-0808">Transferase</keyword>
<evidence type="ECO:0000313" key="2">
    <source>
        <dbReference type="EMBL" id="MBO3796337.1"/>
    </source>
</evidence>
<dbReference type="GO" id="GO:0008641">
    <property type="term" value="F:ubiquitin-like modifier activating enzyme activity"/>
    <property type="evidence" value="ECO:0007669"/>
    <property type="project" value="InterPro"/>
</dbReference>
<dbReference type="SUPFAM" id="SSF69572">
    <property type="entry name" value="Activating enzymes of the ubiquitin-like proteins"/>
    <property type="match status" value="1"/>
</dbReference>
<dbReference type="GO" id="GO:0016779">
    <property type="term" value="F:nucleotidyltransferase activity"/>
    <property type="evidence" value="ECO:0007669"/>
    <property type="project" value="UniProtKB-KW"/>
</dbReference>
<protein>
    <submittedName>
        <fullName evidence="2">ThiF family adenylyltransferase</fullName>
    </submittedName>
</protein>
<organism evidence="2 3">
    <name type="scientific">Bacillus subtilis</name>
    <dbReference type="NCBI Taxonomy" id="1423"/>
    <lineage>
        <taxon>Bacteria</taxon>
        <taxon>Bacillati</taxon>
        <taxon>Bacillota</taxon>
        <taxon>Bacilli</taxon>
        <taxon>Bacillales</taxon>
        <taxon>Bacillaceae</taxon>
        <taxon>Bacillus</taxon>
    </lineage>
</organism>
<dbReference type="Gene3D" id="3.40.50.720">
    <property type="entry name" value="NAD(P)-binding Rossmann-like Domain"/>
    <property type="match status" value="1"/>
</dbReference>
<dbReference type="Pfam" id="PF00899">
    <property type="entry name" value="ThiF"/>
    <property type="match status" value="1"/>
</dbReference>
<dbReference type="AlphaFoldDB" id="A0A8I1WG76"/>
<name>A0A8I1WG76_BACIU</name>
<evidence type="ECO:0000259" key="1">
    <source>
        <dbReference type="Pfam" id="PF00899"/>
    </source>
</evidence>
<comment type="caution">
    <text evidence="2">The sequence shown here is derived from an EMBL/GenBank/DDBJ whole genome shotgun (WGS) entry which is preliminary data.</text>
</comment>
<dbReference type="InterPro" id="IPR035985">
    <property type="entry name" value="Ubiquitin-activating_enz"/>
</dbReference>